<accession>A0AAD2DFJ9</accession>
<gene>
    <name evidence="1" type="ORF">CNEO2_940006</name>
</gene>
<comment type="caution">
    <text evidence="1">The sequence shown here is derived from an EMBL/GenBank/DDBJ whole genome shotgun (WGS) entry which is preliminary data.</text>
</comment>
<organism evidence="1 2">
    <name type="scientific">Clostridium neonatale</name>
    <dbReference type="NCBI Taxonomy" id="137838"/>
    <lineage>
        <taxon>Bacteria</taxon>
        <taxon>Bacillati</taxon>
        <taxon>Bacillota</taxon>
        <taxon>Clostridia</taxon>
        <taxon>Eubacteriales</taxon>
        <taxon>Clostridiaceae</taxon>
        <taxon>Clostridium</taxon>
    </lineage>
</organism>
<dbReference type="EMBL" id="CAMTCP010000297">
    <property type="protein sequence ID" value="CAI3696643.1"/>
    <property type="molecule type" value="Genomic_DNA"/>
</dbReference>
<proteinExistence type="predicted"/>
<evidence type="ECO:0000313" key="1">
    <source>
        <dbReference type="EMBL" id="CAI3696643.1"/>
    </source>
</evidence>
<evidence type="ECO:0000313" key="2">
    <source>
        <dbReference type="Proteomes" id="UP001189143"/>
    </source>
</evidence>
<reference evidence="1" key="1">
    <citation type="submission" date="2022-10" db="EMBL/GenBank/DDBJ databases">
        <authorList>
            <person name="Aires J."/>
            <person name="Mesa V."/>
        </authorList>
    </citation>
    <scope>NUCLEOTIDE SEQUENCE</scope>
    <source>
        <strain evidence="1">Clostridium neonatale JD116</strain>
    </source>
</reference>
<protein>
    <submittedName>
        <fullName evidence="1">Uncharacterized protein</fullName>
    </submittedName>
</protein>
<name>A0AAD2DFJ9_9CLOT</name>
<dbReference type="Proteomes" id="UP001189143">
    <property type="component" value="Unassembled WGS sequence"/>
</dbReference>
<sequence length="51" mass="6444">MINVNRLIKLFNELNEEGKERMLIYARDINRIEMYRRKEYILDYTNSRYKN</sequence>
<dbReference type="RefSeq" id="WP_210887000.1">
    <property type="nucleotide sequence ID" value="NZ_CAMRXC010000291.1"/>
</dbReference>
<dbReference type="AlphaFoldDB" id="A0AAD2DFJ9"/>